<evidence type="ECO:0000256" key="2">
    <source>
        <dbReference type="ARBA" id="ARBA00007362"/>
    </source>
</evidence>
<comment type="similarity">
    <text evidence="2">Belongs to the EamA transporter family.</text>
</comment>
<feature type="transmembrane region" description="Helical" evidence="6">
    <location>
        <begin position="94"/>
        <end position="115"/>
    </location>
</feature>
<sequence length="309" mass="33714">MDSRKAIDGKAMGLMVVLCVVWGLQQVVFKAAAPDVTPIMLVALRSGIAAILVWLLMLFRGERISFNDGTWRAGLLVGFLFALEYLLLGEGLRYTTASHSVVFLYTAPIFAGLGLHWKLPAERLHSLQWAGILLAFAGIFIAFFWRSPQGASPSLSKMMFGDFLAVLAAVSWGATTVVIRCSILAKSPVSQTLLYQLIGAFTLLMLAAIGLGQTRFNPTPLAWGSLLFQSVIMSFASLLVWFWLLRHYLASRLGVFSFMTPLFGVTFGAVLLNEPIELSFLVGAILVLAGIVLVSGYGWLKQALFKVST</sequence>
<feature type="transmembrane region" description="Helical" evidence="6">
    <location>
        <begin position="127"/>
        <end position="146"/>
    </location>
</feature>
<dbReference type="GO" id="GO:0016020">
    <property type="term" value="C:membrane"/>
    <property type="evidence" value="ECO:0007669"/>
    <property type="project" value="UniProtKB-SubCell"/>
</dbReference>
<feature type="transmembrane region" description="Helical" evidence="6">
    <location>
        <begin position="223"/>
        <end position="244"/>
    </location>
</feature>
<evidence type="ECO:0000313" key="9">
    <source>
        <dbReference type="Proteomes" id="UP000306416"/>
    </source>
</evidence>
<evidence type="ECO:0000313" key="8">
    <source>
        <dbReference type="EMBL" id="TGU71421.1"/>
    </source>
</evidence>
<feature type="transmembrane region" description="Helical" evidence="6">
    <location>
        <begin position="71"/>
        <end position="88"/>
    </location>
</feature>
<evidence type="ECO:0000259" key="7">
    <source>
        <dbReference type="Pfam" id="PF00892"/>
    </source>
</evidence>
<feature type="transmembrane region" description="Helical" evidence="6">
    <location>
        <begin position="253"/>
        <end position="272"/>
    </location>
</feature>
<dbReference type="RefSeq" id="WP_135871002.1">
    <property type="nucleotide sequence ID" value="NZ_SRSC01000003.1"/>
</dbReference>
<proteinExistence type="inferred from homology"/>
<accession>A0A4S1CDF2</accession>
<evidence type="ECO:0000256" key="6">
    <source>
        <dbReference type="SAM" id="Phobius"/>
    </source>
</evidence>
<comment type="subcellular location">
    <subcellularLocation>
        <location evidence="1">Membrane</location>
        <topology evidence="1">Multi-pass membrane protein</topology>
    </subcellularLocation>
</comment>
<evidence type="ECO:0000256" key="3">
    <source>
        <dbReference type="ARBA" id="ARBA00022692"/>
    </source>
</evidence>
<evidence type="ECO:0000256" key="5">
    <source>
        <dbReference type="ARBA" id="ARBA00023136"/>
    </source>
</evidence>
<dbReference type="AlphaFoldDB" id="A0A4S1CDF2"/>
<comment type="caution">
    <text evidence="8">The sequence shown here is derived from an EMBL/GenBank/DDBJ whole genome shotgun (WGS) entry which is preliminary data.</text>
</comment>
<dbReference type="Proteomes" id="UP000306416">
    <property type="component" value="Unassembled WGS sequence"/>
</dbReference>
<evidence type="ECO:0000256" key="1">
    <source>
        <dbReference type="ARBA" id="ARBA00004141"/>
    </source>
</evidence>
<dbReference type="EMBL" id="SRSC01000003">
    <property type="protein sequence ID" value="TGU71421.1"/>
    <property type="molecule type" value="Genomic_DNA"/>
</dbReference>
<feature type="transmembrane region" description="Helical" evidence="6">
    <location>
        <begin position="39"/>
        <end position="59"/>
    </location>
</feature>
<dbReference type="PANTHER" id="PTHR32322:SF2">
    <property type="entry name" value="EAMA DOMAIN-CONTAINING PROTEIN"/>
    <property type="match status" value="1"/>
</dbReference>
<dbReference type="SUPFAM" id="SSF103481">
    <property type="entry name" value="Multidrug resistance efflux transporter EmrE"/>
    <property type="match status" value="2"/>
</dbReference>
<feature type="domain" description="EamA" evidence="7">
    <location>
        <begin position="159"/>
        <end position="295"/>
    </location>
</feature>
<keyword evidence="3 6" id="KW-0812">Transmembrane</keyword>
<keyword evidence="9" id="KW-1185">Reference proteome</keyword>
<protein>
    <submittedName>
        <fullName evidence="8">DMT family transporter</fullName>
    </submittedName>
</protein>
<feature type="transmembrane region" description="Helical" evidence="6">
    <location>
        <begin position="193"/>
        <end position="211"/>
    </location>
</feature>
<dbReference type="InterPro" id="IPR037185">
    <property type="entry name" value="EmrE-like"/>
</dbReference>
<reference evidence="8 9" key="1">
    <citation type="submission" date="2019-04" db="EMBL/GenBank/DDBJ databases">
        <title>Geobacter oryzae sp. nov., ferric-reducing bacteria isolated from paddy soil.</title>
        <authorList>
            <person name="Xu Z."/>
            <person name="Masuda Y."/>
            <person name="Itoh H."/>
            <person name="Senoo K."/>
        </authorList>
    </citation>
    <scope>NUCLEOTIDE SEQUENCE [LARGE SCALE GENOMIC DNA]</scope>
    <source>
        <strain evidence="8 9">Red111</strain>
    </source>
</reference>
<keyword evidence="4 6" id="KW-1133">Transmembrane helix</keyword>
<dbReference type="PANTHER" id="PTHR32322">
    <property type="entry name" value="INNER MEMBRANE TRANSPORTER"/>
    <property type="match status" value="1"/>
</dbReference>
<dbReference type="Pfam" id="PF00892">
    <property type="entry name" value="EamA"/>
    <property type="match status" value="2"/>
</dbReference>
<dbReference type="InterPro" id="IPR000620">
    <property type="entry name" value="EamA_dom"/>
</dbReference>
<gene>
    <name evidence="8" type="ORF">E4633_13915</name>
</gene>
<evidence type="ECO:0000256" key="4">
    <source>
        <dbReference type="ARBA" id="ARBA00022989"/>
    </source>
</evidence>
<feature type="transmembrane region" description="Helical" evidence="6">
    <location>
        <begin position="278"/>
        <end position="300"/>
    </location>
</feature>
<name>A0A4S1CDF2_9BACT</name>
<organism evidence="8 9">
    <name type="scientific">Geomonas terrae</name>
    <dbReference type="NCBI Taxonomy" id="2562681"/>
    <lineage>
        <taxon>Bacteria</taxon>
        <taxon>Pseudomonadati</taxon>
        <taxon>Thermodesulfobacteriota</taxon>
        <taxon>Desulfuromonadia</taxon>
        <taxon>Geobacterales</taxon>
        <taxon>Geobacteraceae</taxon>
        <taxon>Geomonas</taxon>
    </lineage>
</organism>
<keyword evidence="5 6" id="KW-0472">Membrane</keyword>
<dbReference type="InterPro" id="IPR050638">
    <property type="entry name" value="AA-Vitamin_Transporters"/>
</dbReference>
<feature type="transmembrane region" description="Helical" evidence="6">
    <location>
        <begin position="12"/>
        <end position="33"/>
    </location>
</feature>
<feature type="domain" description="EamA" evidence="7">
    <location>
        <begin position="11"/>
        <end position="143"/>
    </location>
</feature>
<feature type="transmembrane region" description="Helical" evidence="6">
    <location>
        <begin position="158"/>
        <end position="181"/>
    </location>
</feature>